<feature type="transmembrane region" description="Helical" evidence="11">
    <location>
        <begin position="63"/>
        <end position="81"/>
    </location>
</feature>
<keyword evidence="5 11" id="KW-1133">Transmembrane helix</keyword>
<dbReference type="PANTHER" id="PTHR28259:SF1">
    <property type="entry name" value="FLUORIDE EXPORT PROTEIN 1-RELATED"/>
    <property type="match status" value="1"/>
</dbReference>
<evidence type="ECO:0000256" key="8">
    <source>
        <dbReference type="ARBA" id="ARBA00023303"/>
    </source>
</evidence>
<dbReference type="GO" id="GO:0046872">
    <property type="term" value="F:metal ion binding"/>
    <property type="evidence" value="ECO:0007669"/>
    <property type="project" value="UniProtKB-KW"/>
</dbReference>
<keyword evidence="13" id="KW-1185">Reference proteome</keyword>
<keyword evidence="7 11" id="KW-0472">Membrane</keyword>
<evidence type="ECO:0000256" key="11">
    <source>
        <dbReference type="HAMAP-Rule" id="MF_00454"/>
    </source>
</evidence>
<dbReference type="NCBIfam" id="TIGR00494">
    <property type="entry name" value="crcB"/>
    <property type="match status" value="1"/>
</dbReference>
<dbReference type="GO" id="GO:0005886">
    <property type="term" value="C:plasma membrane"/>
    <property type="evidence" value="ECO:0007669"/>
    <property type="project" value="UniProtKB-SubCell"/>
</dbReference>
<sequence>MLNFLFVFIGGGLGSMCRYGIARGMAHYKLNFPLATFTANVLACIILGYLISLKSGDQVSGNTQLLIMTGFCGGFSTFSTFTAETHLLFQEGAYGQGLFYVGASLVVCLLSLYLGTRLGLR</sequence>
<evidence type="ECO:0000256" key="10">
    <source>
        <dbReference type="ARBA" id="ARBA00035585"/>
    </source>
</evidence>
<reference evidence="12 13" key="1">
    <citation type="submission" date="2017-10" db="EMBL/GenBank/DDBJ databases">
        <title>The draft genome sequence of Lewinella nigricans NBRC 102662.</title>
        <authorList>
            <person name="Wang K."/>
        </authorList>
    </citation>
    <scope>NUCLEOTIDE SEQUENCE [LARGE SCALE GENOMIC DNA]</scope>
    <source>
        <strain evidence="12 13">NBRC 102662</strain>
    </source>
</reference>
<dbReference type="HAMAP" id="MF_00454">
    <property type="entry name" value="FluC"/>
    <property type="match status" value="1"/>
</dbReference>
<comment type="subcellular location">
    <subcellularLocation>
        <location evidence="1 11">Cell membrane</location>
        <topology evidence="1 11">Multi-pass membrane protein</topology>
    </subcellularLocation>
</comment>
<dbReference type="AlphaFoldDB" id="A0A2D0NCS6"/>
<accession>A0A2D0NCS6</accession>
<name>A0A2D0NCS6_FLAN2</name>
<evidence type="ECO:0000256" key="4">
    <source>
        <dbReference type="ARBA" id="ARBA00022692"/>
    </source>
</evidence>
<dbReference type="RefSeq" id="WP_099151150.1">
    <property type="nucleotide sequence ID" value="NZ_PDUD01000021.1"/>
</dbReference>
<dbReference type="EMBL" id="PDUD01000021">
    <property type="protein sequence ID" value="PHN05573.1"/>
    <property type="molecule type" value="Genomic_DNA"/>
</dbReference>
<protein>
    <recommendedName>
        <fullName evidence="11">Fluoride-specific ion channel FluC</fullName>
    </recommendedName>
</protein>
<dbReference type="GO" id="GO:0140114">
    <property type="term" value="P:cellular detoxification of fluoride"/>
    <property type="evidence" value="ECO:0007669"/>
    <property type="project" value="UniProtKB-UniRule"/>
</dbReference>
<evidence type="ECO:0000256" key="9">
    <source>
        <dbReference type="ARBA" id="ARBA00035120"/>
    </source>
</evidence>
<evidence type="ECO:0000256" key="3">
    <source>
        <dbReference type="ARBA" id="ARBA00022519"/>
    </source>
</evidence>
<comment type="caution">
    <text evidence="12">The sequence shown here is derived from an EMBL/GenBank/DDBJ whole genome shotgun (WGS) entry which is preliminary data.</text>
</comment>
<feature type="transmembrane region" description="Helical" evidence="11">
    <location>
        <begin position="93"/>
        <end position="115"/>
    </location>
</feature>
<evidence type="ECO:0000256" key="6">
    <source>
        <dbReference type="ARBA" id="ARBA00023065"/>
    </source>
</evidence>
<keyword evidence="2 11" id="KW-1003">Cell membrane</keyword>
<organism evidence="12 13">
    <name type="scientific">Flavilitoribacter nigricans (strain ATCC 23147 / DSM 23189 / NBRC 102662 / NCIMB 1420 / SS-2)</name>
    <name type="common">Lewinella nigricans</name>
    <dbReference type="NCBI Taxonomy" id="1122177"/>
    <lineage>
        <taxon>Bacteria</taxon>
        <taxon>Pseudomonadati</taxon>
        <taxon>Bacteroidota</taxon>
        <taxon>Saprospiria</taxon>
        <taxon>Saprospirales</taxon>
        <taxon>Lewinellaceae</taxon>
        <taxon>Flavilitoribacter</taxon>
    </lineage>
</organism>
<proteinExistence type="inferred from homology"/>
<gene>
    <name evidence="11 12" type="primary">crcB</name>
    <name evidence="11" type="synonym">fluC</name>
    <name evidence="12" type="ORF">CRP01_16420</name>
</gene>
<comment type="function">
    <text evidence="11">Fluoride-specific ion channel. Important for reducing fluoride concentration in the cell, thus reducing its toxicity.</text>
</comment>
<dbReference type="GO" id="GO:0062054">
    <property type="term" value="F:fluoride channel activity"/>
    <property type="evidence" value="ECO:0007669"/>
    <property type="project" value="UniProtKB-UniRule"/>
</dbReference>
<comment type="activity regulation">
    <text evidence="11">Na(+) is not transported, but it plays an essential structural role and its presence is essential for fluoride channel function.</text>
</comment>
<evidence type="ECO:0000313" key="13">
    <source>
        <dbReference type="Proteomes" id="UP000223913"/>
    </source>
</evidence>
<evidence type="ECO:0000256" key="2">
    <source>
        <dbReference type="ARBA" id="ARBA00022475"/>
    </source>
</evidence>
<comment type="catalytic activity">
    <reaction evidence="10">
        <text>fluoride(in) = fluoride(out)</text>
        <dbReference type="Rhea" id="RHEA:76159"/>
        <dbReference type="ChEBI" id="CHEBI:17051"/>
    </reaction>
    <physiologicalReaction direction="left-to-right" evidence="10">
        <dbReference type="Rhea" id="RHEA:76160"/>
    </physiologicalReaction>
</comment>
<feature type="transmembrane region" description="Helical" evidence="11">
    <location>
        <begin position="32"/>
        <end position="51"/>
    </location>
</feature>
<keyword evidence="8 11" id="KW-0407">Ion channel</keyword>
<dbReference type="OrthoDB" id="9815830at2"/>
<keyword evidence="6 11" id="KW-0406">Ion transport</keyword>
<feature type="binding site" evidence="11">
    <location>
        <position position="76"/>
    </location>
    <ligand>
        <name>Na(+)</name>
        <dbReference type="ChEBI" id="CHEBI:29101"/>
        <note>structural</note>
    </ligand>
</feature>
<keyword evidence="4 11" id="KW-0812">Transmembrane</keyword>
<evidence type="ECO:0000256" key="1">
    <source>
        <dbReference type="ARBA" id="ARBA00004651"/>
    </source>
</evidence>
<feature type="binding site" evidence="11">
    <location>
        <position position="73"/>
    </location>
    <ligand>
        <name>Na(+)</name>
        <dbReference type="ChEBI" id="CHEBI:29101"/>
        <note>structural</note>
    </ligand>
</feature>
<keyword evidence="11" id="KW-0813">Transport</keyword>
<comment type="similarity">
    <text evidence="9 11">Belongs to the fluoride channel Fluc/FEX (TC 1.A.43) family.</text>
</comment>
<dbReference type="PANTHER" id="PTHR28259">
    <property type="entry name" value="FLUORIDE EXPORT PROTEIN 1-RELATED"/>
    <property type="match status" value="1"/>
</dbReference>
<dbReference type="InterPro" id="IPR003691">
    <property type="entry name" value="FluC"/>
</dbReference>
<evidence type="ECO:0000313" key="12">
    <source>
        <dbReference type="EMBL" id="PHN05573.1"/>
    </source>
</evidence>
<keyword evidence="11" id="KW-0479">Metal-binding</keyword>
<keyword evidence="3" id="KW-0997">Cell inner membrane</keyword>
<evidence type="ECO:0000256" key="5">
    <source>
        <dbReference type="ARBA" id="ARBA00022989"/>
    </source>
</evidence>
<evidence type="ECO:0000256" key="7">
    <source>
        <dbReference type="ARBA" id="ARBA00023136"/>
    </source>
</evidence>
<dbReference type="Pfam" id="PF02537">
    <property type="entry name" value="CRCB"/>
    <property type="match status" value="1"/>
</dbReference>
<keyword evidence="11" id="KW-0915">Sodium</keyword>
<dbReference type="Proteomes" id="UP000223913">
    <property type="component" value="Unassembled WGS sequence"/>
</dbReference>